<evidence type="ECO:0000313" key="2">
    <source>
        <dbReference type="EMBL" id="CAE7865437.1"/>
    </source>
</evidence>
<evidence type="ECO:0000256" key="1">
    <source>
        <dbReference type="SAM" id="MobiDB-lite"/>
    </source>
</evidence>
<sequence>MEGDEQFSPDADFSPSAYLPSESCAHDIEKSWDVCSSFPVKASAADNRDTSSSSSLRSEKAIDVTVPLHQRTVALSASALALSDPVPSFAWETGFWENFFDERSAVDRMAPAFKFHRPKPAGSIEVTTQPDAEVQAPGKRPRPEGPESFLDVVKNRLVISWRDKREAEHRRALCKWSSIFDKLDGSCDPVIQSISELPETEKFNTLDDYMARKAPGTMTKRANSFLKVIKVAEGKGLRFPVTEPQLYELLQEATTGGAVPSQLRGIMETLLFARHVFGIQALHQLAISRRCWGVGAARQARAVSKAAGLRVVDLIALHRTLDSSQNVWDRLFAGCALFCVYARARWSDAQHIDTFRYDQGPDSPKVDYLEAVIDIHKNMNRRGKSPVLLELVAPGLGVASDCWIEKFLDARDSLKLSAEHAFMPAPDVTGAPTIRALDSDECSEWLVRLLPPRQGLKTTSHSLKRTLLSYCAKWGISHTDRLAMGSHSHPGRMSDEYAEDALARPLRLIEMVVKAIRSERFHPDATRAGRFEGAEPSTDPIAEPLESILSLKPAGSAPLRQTPAERPEPGSDSSEEFGTGLEVPTGAPAGSPLVGSPSFVEEEKAAEEAAPGASESSSSTETSSSDSSASHPEPEAGPARLMYPPAPPEDCRFVCRG</sequence>
<dbReference type="Proteomes" id="UP000601435">
    <property type="component" value="Unassembled WGS sequence"/>
</dbReference>
<dbReference type="AlphaFoldDB" id="A0A813AH51"/>
<dbReference type="OrthoDB" id="444434at2759"/>
<dbReference type="EMBL" id="CAJNJA010058722">
    <property type="protein sequence ID" value="CAE7865437.1"/>
    <property type="molecule type" value="Genomic_DNA"/>
</dbReference>
<proteinExistence type="predicted"/>
<name>A0A813AH51_9DINO</name>
<organism evidence="2 3">
    <name type="scientific">Symbiodinium necroappetens</name>
    <dbReference type="NCBI Taxonomy" id="1628268"/>
    <lineage>
        <taxon>Eukaryota</taxon>
        <taxon>Sar</taxon>
        <taxon>Alveolata</taxon>
        <taxon>Dinophyceae</taxon>
        <taxon>Suessiales</taxon>
        <taxon>Symbiodiniaceae</taxon>
        <taxon>Symbiodinium</taxon>
    </lineage>
</organism>
<accession>A0A813AH51</accession>
<keyword evidence="3" id="KW-1185">Reference proteome</keyword>
<evidence type="ECO:0000313" key="3">
    <source>
        <dbReference type="Proteomes" id="UP000601435"/>
    </source>
</evidence>
<gene>
    <name evidence="2" type="ORF">SNEC2469_LOCUS27675</name>
</gene>
<reference evidence="2" key="1">
    <citation type="submission" date="2021-02" db="EMBL/GenBank/DDBJ databases">
        <authorList>
            <person name="Dougan E. K."/>
            <person name="Rhodes N."/>
            <person name="Thang M."/>
            <person name="Chan C."/>
        </authorList>
    </citation>
    <scope>NUCLEOTIDE SEQUENCE</scope>
</reference>
<feature type="compositionally biased region" description="Low complexity" evidence="1">
    <location>
        <begin position="608"/>
        <end position="631"/>
    </location>
</feature>
<protein>
    <submittedName>
        <fullName evidence="2">Uncharacterized protein</fullName>
    </submittedName>
</protein>
<comment type="caution">
    <text evidence="2">The sequence shown here is derived from an EMBL/GenBank/DDBJ whole genome shotgun (WGS) entry which is preliminary data.</text>
</comment>
<feature type="region of interest" description="Disordered" evidence="1">
    <location>
        <begin position="555"/>
        <end position="657"/>
    </location>
</feature>